<evidence type="ECO:0000313" key="2">
    <source>
        <dbReference type="Proteomes" id="UP000287166"/>
    </source>
</evidence>
<sequence>MLLKHALQHLLDMHFAAAAIGALPAKELLNAIIKSVNGNICRAIMALHHEHTAEDGVRDMQVWLRQHEEWCTGRWSCLDVVLELGGVLGGVSMWVSTLLMAEMVVQPYLCNLCGSH</sequence>
<dbReference type="EMBL" id="BFAD01000008">
    <property type="protein sequence ID" value="GBE86003.1"/>
    <property type="molecule type" value="Genomic_DNA"/>
</dbReference>
<name>A0A401GUY7_9APHY</name>
<dbReference type="Proteomes" id="UP000287166">
    <property type="component" value="Unassembled WGS sequence"/>
</dbReference>
<comment type="caution">
    <text evidence="1">The sequence shown here is derived from an EMBL/GenBank/DDBJ whole genome shotgun (WGS) entry which is preliminary data.</text>
</comment>
<protein>
    <submittedName>
        <fullName evidence="1">Uncharacterized protein</fullName>
    </submittedName>
</protein>
<dbReference type="RefSeq" id="XP_027616916.1">
    <property type="nucleotide sequence ID" value="XM_027761115.1"/>
</dbReference>
<proteinExistence type="predicted"/>
<dbReference type="AlphaFoldDB" id="A0A401GUY7"/>
<accession>A0A401GUY7</accession>
<dbReference type="GeneID" id="38782920"/>
<reference evidence="1 2" key="1">
    <citation type="journal article" date="2018" name="Sci. Rep.">
        <title>Genome sequence of the cauliflower mushroom Sparassis crispa (Hanabiratake) and its association with beneficial usage.</title>
        <authorList>
            <person name="Kiyama R."/>
            <person name="Furutani Y."/>
            <person name="Kawaguchi K."/>
            <person name="Nakanishi T."/>
        </authorList>
    </citation>
    <scope>NUCLEOTIDE SEQUENCE [LARGE SCALE GENOMIC DNA]</scope>
</reference>
<organism evidence="1 2">
    <name type="scientific">Sparassis crispa</name>
    <dbReference type="NCBI Taxonomy" id="139825"/>
    <lineage>
        <taxon>Eukaryota</taxon>
        <taxon>Fungi</taxon>
        <taxon>Dikarya</taxon>
        <taxon>Basidiomycota</taxon>
        <taxon>Agaricomycotina</taxon>
        <taxon>Agaricomycetes</taxon>
        <taxon>Polyporales</taxon>
        <taxon>Sparassidaceae</taxon>
        <taxon>Sparassis</taxon>
    </lineage>
</organism>
<keyword evidence="2" id="KW-1185">Reference proteome</keyword>
<evidence type="ECO:0000313" key="1">
    <source>
        <dbReference type="EMBL" id="GBE86003.1"/>
    </source>
</evidence>
<dbReference type="InParanoid" id="A0A401GUY7"/>
<gene>
    <name evidence="1" type="ORF">SCP_0805270</name>
</gene>